<dbReference type="EMBL" id="GGEC01001517">
    <property type="protein sequence ID" value="MBW82000.1"/>
    <property type="molecule type" value="Transcribed_RNA"/>
</dbReference>
<evidence type="ECO:0000313" key="2">
    <source>
        <dbReference type="EMBL" id="MBW82000.1"/>
    </source>
</evidence>
<keyword evidence="1" id="KW-1133">Transmembrane helix</keyword>
<accession>A0A2P2IL77</accession>
<keyword evidence="1" id="KW-0472">Membrane</keyword>
<dbReference type="AlphaFoldDB" id="A0A2P2IL77"/>
<protein>
    <submittedName>
        <fullName evidence="2">Uncharacterized protein</fullName>
    </submittedName>
</protein>
<name>A0A2P2IL77_RHIMU</name>
<proteinExistence type="predicted"/>
<organism evidence="2">
    <name type="scientific">Rhizophora mucronata</name>
    <name type="common">Asiatic mangrove</name>
    <dbReference type="NCBI Taxonomy" id="61149"/>
    <lineage>
        <taxon>Eukaryota</taxon>
        <taxon>Viridiplantae</taxon>
        <taxon>Streptophyta</taxon>
        <taxon>Embryophyta</taxon>
        <taxon>Tracheophyta</taxon>
        <taxon>Spermatophyta</taxon>
        <taxon>Magnoliopsida</taxon>
        <taxon>eudicotyledons</taxon>
        <taxon>Gunneridae</taxon>
        <taxon>Pentapetalae</taxon>
        <taxon>rosids</taxon>
        <taxon>fabids</taxon>
        <taxon>Malpighiales</taxon>
        <taxon>Rhizophoraceae</taxon>
        <taxon>Rhizophora</taxon>
    </lineage>
</organism>
<keyword evidence="1" id="KW-0812">Transmembrane</keyword>
<reference evidence="2" key="1">
    <citation type="submission" date="2018-02" db="EMBL/GenBank/DDBJ databases">
        <title>Rhizophora mucronata_Transcriptome.</title>
        <authorList>
            <person name="Meera S.P."/>
            <person name="Sreeshan A."/>
            <person name="Augustine A."/>
        </authorList>
    </citation>
    <scope>NUCLEOTIDE SEQUENCE</scope>
    <source>
        <tissue evidence="2">Leaf</tissue>
    </source>
</reference>
<evidence type="ECO:0000256" key="1">
    <source>
        <dbReference type="SAM" id="Phobius"/>
    </source>
</evidence>
<feature type="transmembrane region" description="Helical" evidence="1">
    <location>
        <begin position="6"/>
        <end position="25"/>
    </location>
</feature>
<sequence>MPFNVPLSMHLCVYLCVTAYMRVWLALRELGMMQHPPSFYKQPS</sequence>